<evidence type="ECO:0000313" key="2">
    <source>
        <dbReference type="EMBL" id="GGY08749.1"/>
    </source>
</evidence>
<dbReference type="PANTHER" id="PTHR22617:SF23">
    <property type="entry name" value="CHEMOTAXIS PROTEIN CHEW"/>
    <property type="match status" value="1"/>
</dbReference>
<dbReference type="SUPFAM" id="SSF50341">
    <property type="entry name" value="CheW-like"/>
    <property type="match status" value="1"/>
</dbReference>
<dbReference type="Proteomes" id="UP000653056">
    <property type="component" value="Unassembled WGS sequence"/>
</dbReference>
<keyword evidence="3" id="KW-1185">Reference proteome</keyword>
<reference evidence="3" key="1">
    <citation type="journal article" date="2019" name="Int. J. Syst. Evol. Microbiol.">
        <title>The Global Catalogue of Microorganisms (GCM) 10K type strain sequencing project: providing services to taxonomists for standard genome sequencing and annotation.</title>
        <authorList>
            <consortium name="The Broad Institute Genomics Platform"/>
            <consortium name="The Broad Institute Genome Sequencing Center for Infectious Disease"/>
            <person name="Wu L."/>
            <person name="Ma J."/>
        </authorList>
    </citation>
    <scope>NUCLEOTIDE SEQUENCE [LARGE SCALE GENOMIC DNA]</scope>
    <source>
        <strain evidence="3">KCTC 22228</strain>
    </source>
</reference>
<name>A0ABQ2Z9D4_9GAMM</name>
<accession>A0ABQ2Z9D4</accession>
<dbReference type="RefSeq" id="WP_189472449.1">
    <property type="nucleotide sequence ID" value="NZ_BMXS01000031.1"/>
</dbReference>
<proteinExistence type="predicted"/>
<dbReference type="InterPro" id="IPR036061">
    <property type="entry name" value="CheW-like_dom_sf"/>
</dbReference>
<dbReference type="SMART" id="SM00260">
    <property type="entry name" value="CheW"/>
    <property type="match status" value="1"/>
</dbReference>
<gene>
    <name evidence="2" type="ORF">GCM10007160_40200</name>
</gene>
<comment type="caution">
    <text evidence="2">The sequence shown here is derived from an EMBL/GenBank/DDBJ whole genome shotgun (WGS) entry which is preliminary data.</text>
</comment>
<sequence>MNEAKRAGIAMQALVFELGDEIFAIDAAQVREILDEVPITQVPNARPFVDGLINVRGRVVPLADLRVAFGMTRSASDQDSRIVVIEIELAGEPAIVAIYADRVHDVADIESASIEEAPKVGMRWRSEYVRGIGRRGDSFVIHPDLGRIFMVESGMDGSTENAERGSQ</sequence>
<dbReference type="InterPro" id="IPR002545">
    <property type="entry name" value="CheW-lke_dom"/>
</dbReference>
<dbReference type="Gene3D" id="2.30.30.40">
    <property type="entry name" value="SH3 Domains"/>
    <property type="match status" value="1"/>
</dbReference>
<feature type="domain" description="CheW-like" evidence="1">
    <location>
        <begin position="10"/>
        <end position="154"/>
    </location>
</feature>
<dbReference type="Pfam" id="PF01584">
    <property type="entry name" value="CheW"/>
    <property type="match status" value="1"/>
</dbReference>
<evidence type="ECO:0000259" key="1">
    <source>
        <dbReference type="PROSITE" id="PS50851"/>
    </source>
</evidence>
<evidence type="ECO:0000313" key="3">
    <source>
        <dbReference type="Proteomes" id="UP000653056"/>
    </source>
</evidence>
<dbReference type="EMBL" id="BMXS01000031">
    <property type="protein sequence ID" value="GGY08749.1"/>
    <property type="molecule type" value="Genomic_DNA"/>
</dbReference>
<dbReference type="PROSITE" id="PS50851">
    <property type="entry name" value="CHEW"/>
    <property type="match status" value="1"/>
</dbReference>
<dbReference type="Gene3D" id="2.40.50.180">
    <property type="entry name" value="CheA-289, Domain 4"/>
    <property type="match status" value="1"/>
</dbReference>
<protein>
    <submittedName>
        <fullName evidence="2">Chemotaxis protein CheW</fullName>
    </submittedName>
</protein>
<organism evidence="2 3">
    <name type="scientific">Litchfieldella qijiaojingensis</name>
    <dbReference type="NCBI Taxonomy" id="980347"/>
    <lineage>
        <taxon>Bacteria</taxon>
        <taxon>Pseudomonadati</taxon>
        <taxon>Pseudomonadota</taxon>
        <taxon>Gammaproteobacteria</taxon>
        <taxon>Oceanospirillales</taxon>
        <taxon>Halomonadaceae</taxon>
        <taxon>Litchfieldella</taxon>
    </lineage>
</organism>
<dbReference type="InterPro" id="IPR039315">
    <property type="entry name" value="CheW"/>
</dbReference>
<dbReference type="PANTHER" id="PTHR22617">
    <property type="entry name" value="CHEMOTAXIS SENSOR HISTIDINE KINASE-RELATED"/>
    <property type="match status" value="1"/>
</dbReference>